<dbReference type="Proteomes" id="UP000504632">
    <property type="component" value="Chromosome 1"/>
</dbReference>
<dbReference type="Gene3D" id="2.160.20.120">
    <property type="match status" value="1"/>
</dbReference>
<dbReference type="InterPro" id="IPR025164">
    <property type="entry name" value="Toastrack_DUF4097"/>
</dbReference>
<keyword evidence="2" id="KW-1185">Reference proteome</keyword>
<evidence type="ECO:0000259" key="1">
    <source>
        <dbReference type="Pfam" id="PF13349"/>
    </source>
</evidence>
<name>A0A6J2WNN4_CHACN</name>
<feature type="domain" description="DUF4097" evidence="1">
    <location>
        <begin position="198"/>
        <end position="335"/>
    </location>
</feature>
<dbReference type="FunCoup" id="A0A6J2WNN4">
    <property type="interactions" value="309"/>
</dbReference>
<dbReference type="PANTHER" id="PTHR34094">
    <property type="match status" value="1"/>
</dbReference>
<gene>
    <name evidence="3" type="primary">fam185a</name>
</gene>
<dbReference type="PANTHER" id="PTHR34094:SF1">
    <property type="entry name" value="PROTEIN FAM185A"/>
    <property type="match status" value="1"/>
</dbReference>
<proteinExistence type="predicted"/>
<dbReference type="OrthoDB" id="5984441at2759"/>
<sequence>MFAIKGLCYAVVRVGSLQGCGRQLQALSLLSRTFSNSSSPTAHSEKPLKEWTLAVSPFTKVKCNLLCDIFVRPLDPHSFPEANRAFITVHGTNADQGLKLDNFYVHYEDQSNELHIVAEEVNSDVIVELTAPIKSDLLIMTRGPGNVNIKKMESDVCRVQTETGHCVLQSVKSHKVEVQTSGGNVTGLGTIHGNVDISTSGDSNVNIKKIQGTTMNVSTDQGQLKVKAIYAESTSVSSSSGNIHLGHVHGEASVKSETGDVTVDSSSGALKVSTNSGLIDAYIGQDGTADLLAQQGNVKIRVPSSMKGRVHLFGKSVEISSEIPLQEAERHSTNERTTVRARVNGGSDEDCWIKATAETGTISLRTQSWFEALRLGS</sequence>
<organism evidence="2 3">
    <name type="scientific">Chanos chanos</name>
    <name type="common">Milkfish</name>
    <name type="synonym">Mugil chanos</name>
    <dbReference type="NCBI Taxonomy" id="29144"/>
    <lineage>
        <taxon>Eukaryota</taxon>
        <taxon>Metazoa</taxon>
        <taxon>Chordata</taxon>
        <taxon>Craniata</taxon>
        <taxon>Vertebrata</taxon>
        <taxon>Euteleostomi</taxon>
        <taxon>Actinopterygii</taxon>
        <taxon>Neopterygii</taxon>
        <taxon>Teleostei</taxon>
        <taxon>Ostariophysi</taxon>
        <taxon>Gonorynchiformes</taxon>
        <taxon>Chanidae</taxon>
        <taxon>Chanos</taxon>
    </lineage>
</organism>
<dbReference type="AlphaFoldDB" id="A0A6J2WNN4"/>
<evidence type="ECO:0000313" key="2">
    <source>
        <dbReference type="Proteomes" id="UP000504632"/>
    </source>
</evidence>
<dbReference type="RefSeq" id="XP_030645883.1">
    <property type="nucleotide sequence ID" value="XM_030790023.1"/>
</dbReference>
<accession>A0A6J2WNN4</accession>
<protein>
    <submittedName>
        <fullName evidence="3">Protein FAM185A</fullName>
    </submittedName>
</protein>
<reference evidence="3" key="1">
    <citation type="submission" date="2025-08" db="UniProtKB">
        <authorList>
            <consortium name="RefSeq"/>
        </authorList>
    </citation>
    <scope>IDENTIFICATION</scope>
</reference>
<evidence type="ECO:0000313" key="3">
    <source>
        <dbReference type="RefSeq" id="XP_030645883.1"/>
    </source>
</evidence>
<dbReference type="CTD" id="222234"/>
<dbReference type="InParanoid" id="A0A6J2WNN4"/>
<dbReference type="GeneID" id="115826242"/>
<dbReference type="Pfam" id="PF13349">
    <property type="entry name" value="DUF4097"/>
    <property type="match status" value="1"/>
</dbReference>